<dbReference type="AlphaFoldDB" id="A0AAE7E6H4"/>
<name>A0AAE7E6H4_9BACT</name>
<dbReference type="InterPro" id="IPR023879">
    <property type="entry name" value="QH-AmDH_bsu"/>
</dbReference>
<evidence type="ECO:0000313" key="2">
    <source>
        <dbReference type="Proteomes" id="UP000503313"/>
    </source>
</evidence>
<dbReference type="KEGG" id="adz:ADFLV_1361"/>
<reference evidence="1 2" key="1">
    <citation type="submission" date="2020-05" db="EMBL/GenBank/DDBJ databases">
        <title>Complete genome sequencing of Campylobacter and Arcobacter type strains.</title>
        <authorList>
            <person name="Miller W.G."/>
            <person name="Yee E."/>
        </authorList>
    </citation>
    <scope>NUCLEOTIDE SEQUENCE [LARGE SCALE GENOMIC DNA]</scope>
    <source>
        <strain evidence="1 2">LMG 25694</strain>
    </source>
</reference>
<organism evidence="1 2">
    <name type="scientific">Arcobacter defluvii</name>
    <dbReference type="NCBI Taxonomy" id="873191"/>
    <lineage>
        <taxon>Bacteria</taxon>
        <taxon>Pseudomonadati</taxon>
        <taxon>Campylobacterota</taxon>
        <taxon>Epsilonproteobacteria</taxon>
        <taxon>Campylobacterales</taxon>
        <taxon>Arcobacteraceae</taxon>
        <taxon>Arcobacter</taxon>
    </lineage>
</organism>
<dbReference type="SUPFAM" id="SSF50969">
    <property type="entry name" value="YVTN repeat-like/Quinoprotein amine dehydrogenase"/>
    <property type="match status" value="1"/>
</dbReference>
<dbReference type="EMBL" id="CP053835">
    <property type="protein sequence ID" value="QKF77392.1"/>
    <property type="molecule type" value="Genomic_DNA"/>
</dbReference>
<dbReference type="NCBIfam" id="TIGR03907">
    <property type="entry name" value="QH_beta"/>
    <property type="match status" value="1"/>
</dbReference>
<proteinExistence type="predicted"/>
<dbReference type="InterPro" id="IPR011044">
    <property type="entry name" value="Quino_amine_DH_bsu"/>
</dbReference>
<dbReference type="InterPro" id="IPR051200">
    <property type="entry name" value="Host-pathogen_enzymatic-act"/>
</dbReference>
<dbReference type="Gene3D" id="2.130.10.10">
    <property type="entry name" value="YVTN repeat-like/Quinoprotein amine dehydrogenase"/>
    <property type="match status" value="1"/>
</dbReference>
<dbReference type="PROSITE" id="PS51257">
    <property type="entry name" value="PROKAR_LIPOPROTEIN"/>
    <property type="match status" value="1"/>
</dbReference>
<keyword evidence="2" id="KW-1185">Reference proteome</keyword>
<dbReference type="Proteomes" id="UP000503313">
    <property type="component" value="Chromosome"/>
</dbReference>
<dbReference type="PANTHER" id="PTHR47197">
    <property type="entry name" value="PROTEIN NIRF"/>
    <property type="match status" value="1"/>
</dbReference>
<gene>
    <name evidence="1" type="ORF">ADFLV_1361</name>
</gene>
<accession>A0AAE7E6H4</accession>
<sequence>MKKTSLITIFLLGLFIGGCSINQPIISDNKIEYKQLKKDRDYIISISKKNELHIIDGKTEKVYKTCKLEGTFSTAAMIVSPDGRKVYALQDAWQAIYGYDLNSCENFFSAKLHSENLRAPSIFSLALSNDGKELYSISNPTKILNDSYEIQQPIFKTFDTSSGLNAKEIDSFEVPRQITIMMTSRDGTIYAAGPNLYKINPKSHKIDIAKKLRNWDRPNYSVPDILALWPSGQISNEMLLLYVASKYSDETKKVDTAEQVWGATRVNLNTGEIEQGDFAPLENLMFTGMTDPLDSNILYGVLTDLTKFDRKNQKVIKRVWLDHTYYQINFSTDGSKIYLGGTYNDIAVYDPKTLKKLNNIQLPEGDVALGTMQVFRVK</sequence>
<dbReference type="RefSeq" id="WP_129011541.1">
    <property type="nucleotide sequence ID" value="NZ_CP053835.1"/>
</dbReference>
<evidence type="ECO:0000313" key="1">
    <source>
        <dbReference type="EMBL" id="QKF77392.1"/>
    </source>
</evidence>
<dbReference type="PANTHER" id="PTHR47197:SF3">
    <property type="entry name" value="DIHYDRO-HEME D1 DEHYDROGENASE"/>
    <property type="match status" value="1"/>
</dbReference>
<dbReference type="InterPro" id="IPR015943">
    <property type="entry name" value="WD40/YVTN_repeat-like_dom_sf"/>
</dbReference>
<protein>
    <submittedName>
        <fullName evidence="1">Quinohemoprotein amine dehydrogenase, beta subunit</fullName>
    </submittedName>
</protein>